<gene>
    <name evidence="17" type="ORF">Cfor_01365</name>
</gene>
<dbReference type="InterPro" id="IPR013519">
    <property type="entry name" value="Int_alpha_beta-p"/>
</dbReference>
<dbReference type="PANTHER" id="PTHR23220">
    <property type="entry name" value="INTEGRIN ALPHA"/>
    <property type="match status" value="1"/>
</dbReference>
<keyword evidence="4" id="KW-0732">Signal</keyword>
<comment type="subcellular location">
    <subcellularLocation>
        <location evidence="1 13">Membrane</location>
        <topology evidence="1 13">Single-pass type I membrane protein</topology>
    </subcellularLocation>
</comment>
<evidence type="ECO:0000256" key="6">
    <source>
        <dbReference type="ARBA" id="ARBA00022889"/>
    </source>
</evidence>
<evidence type="ECO:0000256" key="12">
    <source>
        <dbReference type="PROSITE-ProRule" id="PRU00803"/>
    </source>
</evidence>
<evidence type="ECO:0000259" key="14">
    <source>
        <dbReference type="Pfam" id="PF08441"/>
    </source>
</evidence>
<evidence type="ECO:0000256" key="3">
    <source>
        <dbReference type="ARBA" id="ARBA00022692"/>
    </source>
</evidence>
<feature type="domain" description="Integrin alpha first immunoglubulin-like" evidence="14">
    <location>
        <begin position="117"/>
        <end position="254"/>
    </location>
</feature>
<evidence type="ECO:0000256" key="13">
    <source>
        <dbReference type="RuleBase" id="RU003762"/>
    </source>
</evidence>
<dbReference type="InterPro" id="IPR013649">
    <property type="entry name" value="Integrin_alpha_Ig-like_1"/>
</dbReference>
<evidence type="ECO:0000259" key="16">
    <source>
        <dbReference type="Pfam" id="PF20806"/>
    </source>
</evidence>
<keyword evidence="9" id="KW-0472">Membrane</keyword>
<keyword evidence="6 13" id="KW-0130">Cell adhesion</keyword>
<dbReference type="GO" id="GO:0048513">
    <property type="term" value="P:animal organ development"/>
    <property type="evidence" value="ECO:0007669"/>
    <property type="project" value="UniProtKB-ARBA"/>
</dbReference>
<evidence type="ECO:0000256" key="7">
    <source>
        <dbReference type="ARBA" id="ARBA00022989"/>
    </source>
</evidence>
<dbReference type="InParanoid" id="A0A6L2PRW7"/>
<dbReference type="Pfam" id="PF08441">
    <property type="entry name" value="Integrin_A_Ig_1"/>
    <property type="match status" value="1"/>
</dbReference>
<keyword evidence="18" id="KW-1185">Reference proteome</keyword>
<dbReference type="InterPro" id="IPR048285">
    <property type="entry name" value="Integrin_alpha_Ig-like_2"/>
</dbReference>
<dbReference type="PRINTS" id="PR01185">
    <property type="entry name" value="INTEGRINA"/>
</dbReference>
<dbReference type="Pfam" id="PF01839">
    <property type="entry name" value="FG-GAP"/>
    <property type="match status" value="1"/>
</dbReference>
<dbReference type="AlphaFoldDB" id="A0A6L2PRW7"/>
<evidence type="ECO:0000256" key="4">
    <source>
        <dbReference type="ARBA" id="ARBA00022729"/>
    </source>
</evidence>
<protein>
    <submittedName>
        <fullName evidence="17">Uncharacterized protein</fullName>
    </submittedName>
</protein>
<dbReference type="GO" id="GO:0007229">
    <property type="term" value="P:integrin-mediated signaling pathway"/>
    <property type="evidence" value="ECO:0007669"/>
    <property type="project" value="UniProtKB-KW"/>
</dbReference>
<evidence type="ECO:0000256" key="8">
    <source>
        <dbReference type="ARBA" id="ARBA00023037"/>
    </source>
</evidence>
<name>A0A6L2PRW7_COPFO</name>
<evidence type="ECO:0000256" key="11">
    <source>
        <dbReference type="ARBA" id="ARBA00023180"/>
    </source>
</evidence>
<organism evidence="17 18">
    <name type="scientific">Coptotermes formosanus</name>
    <name type="common">Formosan subterranean termite</name>
    <dbReference type="NCBI Taxonomy" id="36987"/>
    <lineage>
        <taxon>Eukaryota</taxon>
        <taxon>Metazoa</taxon>
        <taxon>Ecdysozoa</taxon>
        <taxon>Arthropoda</taxon>
        <taxon>Hexapoda</taxon>
        <taxon>Insecta</taxon>
        <taxon>Pterygota</taxon>
        <taxon>Neoptera</taxon>
        <taxon>Polyneoptera</taxon>
        <taxon>Dictyoptera</taxon>
        <taxon>Blattodea</taxon>
        <taxon>Blattoidea</taxon>
        <taxon>Termitoidae</taxon>
        <taxon>Rhinotermitidae</taxon>
        <taxon>Coptotermes</taxon>
    </lineage>
</organism>
<evidence type="ECO:0000259" key="15">
    <source>
        <dbReference type="Pfam" id="PF20805"/>
    </source>
</evidence>
<keyword evidence="8 13" id="KW-0401">Integrin</keyword>
<evidence type="ECO:0000313" key="17">
    <source>
        <dbReference type="EMBL" id="GFG35323.1"/>
    </source>
</evidence>
<dbReference type="Pfam" id="PF20805">
    <property type="entry name" value="Integrin_A_Ig_2"/>
    <property type="match status" value="1"/>
</dbReference>
<feature type="repeat" description="FG-GAP" evidence="12">
    <location>
        <begin position="1"/>
        <end position="52"/>
    </location>
</feature>
<evidence type="ECO:0000256" key="1">
    <source>
        <dbReference type="ARBA" id="ARBA00004479"/>
    </source>
</evidence>
<proteinExistence type="inferred from homology"/>
<feature type="domain" description="Integrin alpha third immunoglobulin-like" evidence="16">
    <location>
        <begin position="422"/>
        <end position="584"/>
    </location>
</feature>
<dbReference type="InterPro" id="IPR028994">
    <property type="entry name" value="Integrin_alpha_N"/>
</dbReference>
<dbReference type="GO" id="GO:0005178">
    <property type="term" value="F:integrin binding"/>
    <property type="evidence" value="ECO:0007669"/>
    <property type="project" value="TreeGrafter"/>
</dbReference>
<dbReference type="GO" id="GO:0033627">
    <property type="term" value="P:cell adhesion mediated by integrin"/>
    <property type="evidence" value="ECO:0007669"/>
    <property type="project" value="TreeGrafter"/>
</dbReference>
<dbReference type="InterPro" id="IPR013517">
    <property type="entry name" value="FG-GAP"/>
</dbReference>
<evidence type="ECO:0000256" key="2">
    <source>
        <dbReference type="ARBA" id="ARBA00008054"/>
    </source>
</evidence>
<dbReference type="PANTHER" id="PTHR23220:SF83">
    <property type="entry name" value="INTEGRIN ALPHA-PS3-RELATED"/>
    <property type="match status" value="1"/>
</dbReference>
<sequence>MGSRQYGARFGTAVANVGDLNMDGYEDIAVGAPYEGMGAVYIYLGDKSGIVFEPVQKILAENIDPRLKGFGISFSNGADIDGNHYNDVAVGAFESGHAVVLRGQPIITFQPHLTTSTSRISLKTSNFSSRACLSYAGSYVPNTVDAIVSMTVDLAYGRAQFVSEDLKTTNTHIYEAKIRSTEPHCKDFQIAIKPGTKDPTRPIDVVMKYEIINNSKADTSSAGRQQSSTEDFCMHCPVVDARQPTHVTKRVAFETGCKRDICEPDLIANARFIGIKEEFVLGEQPTLQMEVEVMNVGEPAFLTRAILSIPRVTPLVRIPPTCQDATDKHTTGTHTLVCDFGNPLERNYTINVLLNAQDVPVNTNNLSFTINATSVGNEVNAYNNYKELLLPIRIHADMTIAGLPSQDQVVYVAQNKSIRKDLMLNHTFEVWNLGPSKVETAMIEIEIPHQLEGPNGAQIFMQVFEPQLLMQSSPGTVTCEPEEPFYYYKLEGSSKGDVTIEVDPTAFAEDDYQESSVVKYSIVSKRSVNPEVLREESEYPPSSPNFRPPPSNRTLYLSCSNQKVDCFKVKCFAGPFTPNKSRAIINFKLKPILETVEPALDKQDIILFSSRGKITLLRIITSRTINLACIRQPITGWQEESQVLGSHAVNVLKTMDNIQHNNHIVMVGFFRRKEKEELEALTKVCIRDCKEVA</sequence>
<dbReference type="GO" id="GO:0007157">
    <property type="term" value="P:heterophilic cell-cell adhesion via plasma membrane cell adhesion molecules"/>
    <property type="evidence" value="ECO:0007669"/>
    <property type="project" value="UniProtKB-ARBA"/>
</dbReference>
<dbReference type="InterPro" id="IPR032695">
    <property type="entry name" value="Integrin_dom_sf"/>
</dbReference>
<dbReference type="GO" id="GO:0007160">
    <property type="term" value="P:cell-matrix adhesion"/>
    <property type="evidence" value="ECO:0007669"/>
    <property type="project" value="TreeGrafter"/>
</dbReference>
<keyword evidence="10 13" id="KW-0675">Receptor</keyword>
<dbReference type="Pfam" id="PF20806">
    <property type="entry name" value="Integrin_A_Ig_3"/>
    <property type="match status" value="1"/>
</dbReference>
<dbReference type="GO" id="GO:0009897">
    <property type="term" value="C:external side of plasma membrane"/>
    <property type="evidence" value="ECO:0007669"/>
    <property type="project" value="TreeGrafter"/>
</dbReference>
<dbReference type="Gene3D" id="2.60.40.1510">
    <property type="entry name" value="ntegrin, alpha v. Chain A, domain 3"/>
    <property type="match status" value="1"/>
</dbReference>
<dbReference type="Gene3D" id="2.130.10.130">
    <property type="entry name" value="Integrin alpha, N-terminal"/>
    <property type="match status" value="1"/>
</dbReference>
<keyword evidence="5" id="KW-0677">Repeat</keyword>
<dbReference type="SUPFAM" id="SSF69179">
    <property type="entry name" value="Integrin domains"/>
    <property type="match status" value="3"/>
</dbReference>
<evidence type="ECO:0000256" key="5">
    <source>
        <dbReference type="ARBA" id="ARBA00022737"/>
    </source>
</evidence>
<dbReference type="InterPro" id="IPR000413">
    <property type="entry name" value="Integrin_alpha"/>
</dbReference>
<keyword evidence="11" id="KW-0325">Glycoprotein</keyword>
<dbReference type="Gene3D" id="2.60.40.1530">
    <property type="entry name" value="ntegrin, alpha v. Chain A, domain 4"/>
    <property type="match status" value="1"/>
</dbReference>
<reference evidence="18" key="1">
    <citation type="submission" date="2020-01" db="EMBL/GenBank/DDBJ databases">
        <title>Draft genome sequence of the Termite Coptotermes fromosanus.</title>
        <authorList>
            <person name="Itakura S."/>
            <person name="Yosikawa Y."/>
            <person name="Umezawa K."/>
        </authorList>
    </citation>
    <scope>NUCLEOTIDE SEQUENCE [LARGE SCALE GENOMIC DNA]</scope>
</reference>
<keyword evidence="7" id="KW-1133">Transmembrane helix</keyword>
<dbReference type="EMBL" id="BLKM01012032">
    <property type="protein sequence ID" value="GFG35323.1"/>
    <property type="molecule type" value="Genomic_DNA"/>
</dbReference>
<dbReference type="Proteomes" id="UP000502823">
    <property type="component" value="Unassembled WGS sequence"/>
</dbReference>
<dbReference type="GO" id="GO:0008305">
    <property type="term" value="C:integrin complex"/>
    <property type="evidence" value="ECO:0007669"/>
    <property type="project" value="InterPro"/>
</dbReference>
<evidence type="ECO:0000256" key="10">
    <source>
        <dbReference type="ARBA" id="ARBA00023170"/>
    </source>
</evidence>
<dbReference type="SMART" id="SM00191">
    <property type="entry name" value="Int_alpha"/>
    <property type="match status" value="2"/>
</dbReference>
<comment type="similarity">
    <text evidence="2 13">Belongs to the integrin alpha chain family.</text>
</comment>
<keyword evidence="3" id="KW-0812">Transmembrane</keyword>
<evidence type="ECO:0000313" key="18">
    <source>
        <dbReference type="Proteomes" id="UP000502823"/>
    </source>
</evidence>
<dbReference type="Gene3D" id="2.60.40.1460">
    <property type="entry name" value="Integrin domains. Chain A, domain 2"/>
    <property type="match status" value="1"/>
</dbReference>
<dbReference type="OrthoDB" id="5573735at2759"/>
<feature type="domain" description="Integrin alpha second immunoglobulin-like" evidence="15">
    <location>
        <begin position="257"/>
        <end position="382"/>
    </location>
</feature>
<comment type="caution">
    <text evidence="17">The sequence shown here is derived from an EMBL/GenBank/DDBJ whole genome shotgun (WGS) entry which is preliminary data.</text>
</comment>
<dbReference type="SUPFAM" id="SSF69318">
    <property type="entry name" value="Integrin alpha N-terminal domain"/>
    <property type="match status" value="1"/>
</dbReference>
<feature type="repeat" description="FG-GAP" evidence="12">
    <location>
        <begin position="56"/>
        <end position="118"/>
    </location>
</feature>
<evidence type="ECO:0000256" key="9">
    <source>
        <dbReference type="ARBA" id="ARBA00023136"/>
    </source>
</evidence>
<dbReference type="InterPro" id="IPR048286">
    <property type="entry name" value="Integrin_alpha_Ig-like_3"/>
</dbReference>
<accession>A0A6L2PRW7</accession>
<dbReference type="PROSITE" id="PS51470">
    <property type="entry name" value="FG_GAP"/>
    <property type="match status" value="2"/>
</dbReference>